<evidence type="ECO:0000256" key="2">
    <source>
        <dbReference type="ARBA" id="ARBA00009677"/>
    </source>
</evidence>
<dbReference type="InterPro" id="IPR001444">
    <property type="entry name" value="Flag_bb_rod_N"/>
</dbReference>
<feature type="domain" description="Flagellar basal-body/hook protein C-terminal" evidence="6">
    <location>
        <begin position="191"/>
        <end position="233"/>
    </location>
</feature>
<evidence type="ECO:0000313" key="9">
    <source>
        <dbReference type="Proteomes" id="UP000476332"/>
    </source>
</evidence>
<dbReference type="InterPro" id="IPR019776">
    <property type="entry name" value="Flagellar_basal_body_rod_CS"/>
</dbReference>
<dbReference type="InterPro" id="IPR037925">
    <property type="entry name" value="FlgE/F/G-like"/>
</dbReference>
<dbReference type="GO" id="GO:0071978">
    <property type="term" value="P:bacterial-type flagellum-dependent swarming motility"/>
    <property type="evidence" value="ECO:0007669"/>
    <property type="project" value="TreeGrafter"/>
</dbReference>
<keyword evidence="8" id="KW-0966">Cell projection</keyword>
<dbReference type="Pfam" id="PF22692">
    <property type="entry name" value="LlgE_F_G_D1"/>
    <property type="match status" value="1"/>
</dbReference>
<dbReference type="InterPro" id="IPR020013">
    <property type="entry name" value="Flagellar_FlgE/F/G"/>
</dbReference>
<dbReference type="Proteomes" id="UP000476332">
    <property type="component" value="Unassembled WGS sequence"/>
</dbReference>
<dbReference type="PROSITE" id="PS00588">
    <property type="entry name" value="FLAGELLA_BB_ROD"/>
    <property type="match status" value="1"/>
</dbReference>
<proteinExistence type="inferred from homology"/>
<comment type="similarity">
    <text evidence="2 4">Belongs to the flagella basal body rod proteins family.</text>
</comment>
<comment type="caution">
    <text evidence="8">The sequence shown here is derived from an EMBL/GenBank/DDBJ whole genome shotgun (WGS) entry which is preliminary data.</text>
</comment>
<dbReference type="NCBIfam" id="TIGR02490">
    <property type="entry name" value="flgF"/>
    <property type="match status" value="1"/>
</dbReference>
<protein>
    <recommendedName>
        <fullName evidence="4">Flagellar basal-body rod protein FlgF</fullName>
    </recommendedName>
</protein>
<name>A0A6L9MD69_9HYPH</name>
<comment type="subcellular location">
    <subcellularLocation>
        <location evidence="1 4">Bacterial flagellum basal body</location>
    </subcellularLocation>
</comment>
<reference evidence="8 9" key="1">
    <citation type="submission" date="2020-01" db="EMBL/GenBank/DDBJ databases">
        <title>Genomes of bacteria type strains.</title>
        <authorList>
            <person name="Chen J."/>
            <person name="Zhu S."/>
            <person name="Chen J."/>
        </authorList>
    </citation>
    <scope>NUCLEOTIDE SEQUENCE [LARGE SCALE GENOMIC DNA]</scope>
    <source>
        <strain evidence="8 9">KCTC 52919</strain>
    </source>
</reference>
<comment type="subunit">
    <text evidence="4">The basal body constitutes a major portion of the flagellar organelle and consists of five rings (E,L,P,S, and M) mounted on a central rod. The rod consists of about 26 subunits of FlgG in the distal portion, and FlgB, FlgC and FlgF are thought to build up the proximal portion of the rod with about 6 subunits each.</text>
</comment>
<dbReference type="EMBL" id="JAAAMJ010000001">
    <property type="protein sequence ID" value="NDV85759.1"/>
    <property type="molecule type" value="Genomic_DNA"/>
</dbReference>
<dbReference type="PANTHER" id="PTHR30435:SF19">
    <property type="entry name" value="FLAGELLAR BASAL-BODY ROD PROTEIN FLGG"/>
    <property type="match status" value="1"/>
</dbReference>
<keyword evidence="3 4" id="KW-0975">Bacterial flagellum</keyword>
<evidence type="ECO:0000259" key="7">
    <source>
        <dbReference type="Pfam" id="PF22692"/>
    </source>
</evidence>
<feature type="domain" description="Flagellar hook protein FlgE/F/G-like D1" evidence="7">
    <location>
        <begin position="82"/>
        <end position="145"/>
    </location>
</feature>
<evidence type="ECO:0000256" key="3">
    <source>
        <dbReference type="ARBA" id="ARBA00023143"/>
    </source>
</evidence>
<sequence length="241" mass="25265">MQTSFPVALSAQLSMEKRLETIANNIANSRTAGFRAEEVKFEQLISRTAAEPVSFASEGETYLSTRSGELTLTGNPLDLAASGEGYFAFQGPNGPVYTRDGRMRINADGGLETMNGYAVLDVGGAPLEINANAGPIGVARDGMITQNGQQIGAVGLFAMPAGASLARFENSGVIPDQAAQPVLDFQNAGIVQGFVEGSNVNPVMEISRLIALQRAFDSASNLVQGSERSLDEAVKSLGTMS</sequence>
<accession>A0A6L9MD69</accession>
<dbReference type="InterPro" id="IPR053967">
    <property type="entry name" value="LlgE_F_G-like_D1"/>
</dbReference>
<gene>
    <name evidence="8" type="primary">flgF</name>
    <name evidence="8" type="ORF">GTW51_03485</name>
</gene>
<dbReference type="Pfam" id="PF00460">
    <property type="entry name" value="Flg_bb_rod"/>
    <property type="match status" value="1"/>
</dbReference>
<keyword evidence="9" id="KW-1185">Reference proteome</keyword>
<dbReference type="NCBIfam" id="NF009282">
    <property type="entry name" value="PRK12642.1"/>
    <property type="match status" value="1"/>
</dbReference>
<evidence type="ECO:0000256" key="1">
    <source>
        <dbReference type="ARBA" id="ARBA00004117"/>
    </source>
</evidence>
<feature type="domain" description="Flagellar basal body rod protein N-terminal" evidence="5">
    <location>
        <begin position="7"/>
        <end position="35"/>
    </location>
</feature>
<evidence type="ECO:0000256" key="4">
    <source>
        <dbReference type="RuleBase" id="RU362116"/>
    </source>
</evidence>
<dbReference type="InterPro" id="IPR010930">
    <property type="entry name" value="Flg_bb/hook_C_dom"/>
</dbReference>
<dbReference type="SUPFAM" id="SSF117143">
    <property type="entry name" value="Flagellar hook protein flgE"/>
    <property type="match status" value="1"/>
</dbReference>
<dbReference type="RefSeq" id="WP_163042459.1">
    <property type="nucleotide sequence ID" value="NZ_JAAAMJ010000001.1"/>
</dbReference>
<evidence type="ECO:0000259" key="5">
    <source>
        <dbReference type="Pfam" id="PF00460"/>
    </source>
</evidence>
<dbReference type="PANTHER" id="PTHR30435">
    <property type="entry name" value="FLAGELLAR PROTEIN"/>
    <property type="match status" value="1"/>
</dbReference>
<evidence type="ECO:0000313" key="8">
    <source>
        <dbReference type="EMBL" id="NDV85759.1"/>
    </source>
</evidence>
<dbReference type="InterPro" id="IPR012836">
    <property type="entry name" value="FlgF"/>
</dbReference>
<organism evidence="8 9">
    <name type="scientific">Aurantimonas aggregata</name>
    <dbReference type="NCBI Taxonomy" id="2047720"/>
    <lineage>
        <taxon>Bacteria</taxon>
        <taxon>Pseudomonadati</taxon>
        <taxon>Pseudomonadota</taxon>
        <taxon>Alphaproteobacteria</taxon>
        <taxon>Hyphomicrobiales</taxon>
        <taxon>Aurantimonadaceae</taxon>
        <taxon>Aurantimonas</taxon>
    </lineage>
</organism>
<dbReference type="Pfam" id="PF06429">
    <property type="entry name" value="Flg_bbr_C"/>
    <property type="match status" value="1"/>
</dbReference>
<dbReference type="NCBIfam" id="TIGR03506">
    <property type="entry name" value="FlgEFG_subfam"/>
    <property type="match status" value="1"/>
</dbReference>
<dbReference type="GO" id="GO:0030694">
    <property type="term" value="C:bacterial-type flagellum basal body, rod"/>
    <property type="evidence" value="ECO:0007669"/>
    <property type="project" value="UniProtKB-UniRule"/>
</dbReference>
<keyword evidence="8" id="KW-0282">Flagellum</keyword>
<evidence type="ECO:0000259" key="6">
    <source>
        <dbReference type="Pfam" id="PF06429"/>
    </source>
</evidence>
<dbReference type="AlphaFoldDB" id="A0A6L9MD69"/>
<keyword evidence="8" id="KW-0969">Cilium</keyword>